<dbReference type="AlphaFoldDB" id="A0A176VZZ7"/>
<dbReference type="PROSITE" id="PS50090">
    <property type="entry name" value="MYB_LIKE"/>
    <property type="match status" value="1"/>
</dbReference>
<dbReference type="Gene3D" id="1.10.10.60">
    <property type="entry name" value="Homeodomain-like"/>
    <property type="match status" value="1"/>
</dbReference>
<dbReference type="Proteomes" id="UP000077202">
    <property type="component" value="Unassembled WGS sequence"/>
</dbReference>
<keyword evidence="4" id="KW-1185">Reference proteome</keyword>
<dbReference type="EMBL" id="LVLJ01002271">
    <property type="protein sequence ID" value="OAE25963.1"/>
    <property type="molecule type" value="Genomic_DNA"/>
</dbReference>
<proteinExistence type="predicted"/>
<reference evidence="3" key="1">
    <citation type="submission" date="2016-03" db="EMBL/GenBank/DDBJ databases">
        <title>Mechanisms controlling the formation of the plant cell surface in tip-growing cells are functionally conserved among land plants.</title>
        <authorList>
            <person name="Honkanen S."/>
            <person name="Jones V.A."/>
            <person name="Morieri G."/>
            <person name="Champion C."/>
            <person name="Hetherington A.J."/>
            <person name="Kelly S."/>
            <person name="Saint-Marcoux D."/>
            <person name="Proust H."/>
            <person name="Prescott H."/>
            <person name="Dolan L."/>
        </authorList>
    </citation>
    <scope>NUCLEOTIDE SEQUENCE [LARGE SCALE GENOMIC DNA]</scope>
    <source>
        <tissue evidence="3">Whole gametophyte</tissue>
    </source>
</reference>
<dbReference type="Pfam" id="PF13837">
    <property type="entry name" value="Myb_DNA-bind_4"/>
    <property type="match status" value="1"/>
</dbReference>
<gene>
    <name evidence="3" type="ORF">AXG93_1712s1430</name>
</gene>
<dbReference type="PANTHER" id="PTHR33492:SF11">
    <property type="entry name" value="OS04G0670900 PROTEIN"/>
    <property type="match status" value="1"/>
</dbReference>
<evidence type="ECO:0000259" key="2">
    <source>
        <dbReference type="PROSITE" id="PS50090"/>
    </source>
</evidence>
<accession>A0A176VZZ7</accession>
<name>A0A176VZZ7_MARPO</name>
<protein>
    <recommendedName>
        <fullName evidence="2">Myb-like domain-containing protein</fullName>
    </recommendedName>
</protein>
<evidence type="ECO:0000313" key="3">
    <source>
        <dbReference type="EMBL" id="OAE25963.1"/>
    </source>
</evidence>
<dbReference type="InterPro" id="IPR044822">
    <property type="entry name" value="Myb_DNA-bind_4"/>
</dbReference>
<comment type="caution">
    <text evidence="3">The sequence shown here is derived from an EMBL/GenBank/DDBJ whole genome shotgun (WGS) entry which is preliminary data.</text>
</comment>
<dbReference type="PANTHER" id="PTHR33492">
    <property type="entry name" value="OSJNBA0043A12.37 PROTEIN-RELATED"/>
    <property type="match status" value="1"/>
</dbReference>
<evidence type="ECO:0000313" key="4">
    <source>
        <dbReference type="Proteomes" id="UP000077202"/>
    </source>
</evidence>
<feature type="domain" description="Myb-like" evidence="2">
    <location>
        <begin position="55"/>
        <end position="115"/>
    </location>
</feature>
<dbReference type="InterPro" id="IPR001005">
    <property type="entry name" value="SANT/Myb"/>
</dbReference>
<feature type="region of interest" description="Disordered" evidence="1">
    <location>
        <begin position="175"/>
        <end position="219"/>
    </location>
</feature>
<sequence length="314" mass="35855">MSVENKPSLPDRTTLMINVIRGYKLHLFSSNQCSKLGGWIRVNIKATYREGRVYKKTNWSVTECLVLQAAKREENDKHDKHRGAKEKWLAIEDYCWEHDVHRSGQQCKDRWYRMALEFKKVYEYQRAIPSGKPSFWQLSGSERKEARLPIVFHQEIYDAMVDWYLNSKPGNGNLVIDTSVPSPADEGHHDASNGNCSGTDEGESDDRSGHSMGNKNKRRKTIAKAALSLASMVERSGDVTSKALLECEDRKDQRLEKQLEFNERLAVRQLEANERLALKQMDANERIASGYINAIINLADALRSLSTPRSAEPQ</sequence>
<evidence type="ECO:0000256" key="1">
    <source>
        <dbReference type="SAM" id="MobiDB-lite"/>
    </source>
</evidence>
<organism evidence="3 4">
    <name type="scientific">Marchantia polymorpha subsp. ruderalis</name>
    <dbReference type="NCBI Taxonomy" id="1480154"/>
    <lineage>
        <taxon>Eukaryota</taxon>
        <taxon>Viridiplantae</taxon>
        <taxon>Streptophyta</taxon>
        <taxon>Embryophyta</taxon>
        <taxon>Marchantiophyta</taxon>
        <taxon>Marchantiopsida</taxon>
        <taxon>Marchantiidae</taxon>
        <taxon>Marchantiales</taxon>
        <taxon>Marchantiaceae</taxon>
        <taxon>Marchantia</taxon>
    </lineage>
</organism>